<protein>
    <submittedName>
        <fullName evidence="1">Uncharacterized protein</fullName>
    </submittedName>
</protein>
<sequence>MSWDRKRLLEEFVVTTSNALFKVVQDPIGVTEGDLAAQFWSGHEVIDETVEAIEKHAPGFQITEDMAFGVAWPKMTPIPDAEPASLRTAGEEFLKRLGEIVGADLADEGLVRSYAAMLKNYVASEEAAKVSYGPSA</sequence>
<gene>
    <name evidence="1" type="ORF">MetexDRAFT_1564</name>
</gene>
<proteinExistence type="predicted"/>
<name>H1KG02_METEX</name>
<evidence type="ECO:0000313" key="2">
    <source>
        <dbReference type="Proteomes" id="UP000004382"/>
    </source>
</evidence>
<dbReference type="EMBL" id="AGJK01000028">
    <property type="protein sequence ID" value="EHP93571.1"/>
    <property type="molecule type" value="Genomic_DNA"/>
</dbReference>
<accession>H1KG02</accession>
<organism evidence="1 2">
    <name type="scientific">Methylorubrum extorquens DSM 13060</name>
    <dbReference type="NCBI Taxonomy" id="882800"/>
    <lineage>
        <taxon>Bacteria</taxon>
        <taxon>Pseudomonadati</taxon>
        <taxon>Pseudomonadota</taxon>
        <taxon>Alphaproteobacteria</taxon>
        <taxon>Hyphomicrobiales</taxon>
        <taxon>Methylobacteriaceae</taxon>
        <taxon>Methylorubrum</taxon>
    </lineage>
</organism>
<evidence type="ECO:0000313" key="1">
    <source>
        <dbReference type="EMBL" id="EHP93571.1"/>
    </source>
</evidence>
<dbReference type="AlphaFoldDB" id="H1KG02"/>
<reference evidence="1 2" key="1">
    <citation type="submission" date="2011-09" db="EMBL/GenBank/DDBJ databases">
        <title>The draft genome of Methylobacterium extorquens DSM 13060.</title>
        <authorList>
            <consortium name="US DOE Joint Genome Institute (JGI-PGF)"/>
            <person name="Lucas S."/>
            <person name="Han J."/>
            <person name="Lapidus A."/>
            <person name="Cheng J.-F."/>
            <person name="Goodwin L."/>
            <person name="Pitluck S."/>
            <person name="Peters L."/>
            <person name="Land M.L."/>
            <person name="Hauser L."/>
            <person name="Koskimaki J."/>
            <person name="Halonen O."/>
            <person name="Pirttila A."/>
            <person name="Frank C."/>
            <person name="Woyke T.J."/>
        </authorList>
    </citation>
    <scope>NUCLEOTIDE SEQUENCE [LARGE SCALE GENOMIC DNA]</scope>
    <source>
        <strain evidence="1 2">DSM 13060</strain>
    </source>
</reference>
<comment type="caution">
    <text evidence="1">The sequence shown here is derived from an EMBL/GenBank/DDBJ whole genome shotgun (WGS) entry which is preliminary data.</text>
</comment>
<dbReference type="Proteomes" id="UP000004382">
    <property type="component" value="Unassembled WGS sequence"/>
</dbReference>
<dbReference type="PATRIC" id="fig|882800.3.peg.1532"/>
<dbReference type="RefSeq" id="WP_003598564.1">
    <property type="nucleotide sequence ID" value="NZ_AGJK01000028.1"/>
</dbReference>